<feature type="signal peptide" evidence="1">
    <location>
        <begin position="1"/>
        <end position="19"/>
    </location>
</feature>
<protein>
    <submittedName>
        <fullName evidence="2">Uncharacterized protein</fullName>
    </submittedName>
</protein>
<evidence type="ECO:0000313" key="3">
    <source>
        <dbReference type="Proteomes" id="UP000015350"/>
    </source>
</evidence>
<evidence type="ECO:0000313" key="2">
    <source>
        <dbReference type="EMBL" id="EPY01130.1"/>
    </source>
</evidence>
<dbReference type="InterPro" id="IPR019027">
    <property type="entry name" value="Pilus_biogenesis_CpaD-related"/>
</dbReference>
<reference evidence="2 3" key="1">
    <citation type="submission" date="2013-04" db="EMBL/GenBank/DDBJ databases">
        <authorList>
            <person name="Kuznetsov B."/>
            <person name="Ivanovsky R."/>
        </authorList>
    </citation>
    <scope>NUCLEOTIDE SEQUENCE [LARGE SCALE GENOMIC DNA]</scope>
    <source>
        <strain evidence="2 3">MGU-K5</strain>
    </source>
</reference>
<evidence type="ECO:0000256" key="1">
    <source>
        <dbReference type="SAM" id="SignalP"/>
    </source>
</evidence>
<dbReference type="RefSeq" id="WP_021132810.1">
    <property type="nucleotide sequence ID" value="NZ_AQPH01000051.1"/>
</dbReference>
<organism evidence="2 3">
    <name type="scientific">Magnetospirillum fulvum MGU-K5</name>
    <dbReference type="NCBI Taxonomy" id="1316936"/>
    <lineage>
        <taxon>Bacteria</taxon>
        <taxon>Pseudomonadati</taxon>
        <taxon>Pseudomonadota</taxon>
        <taxon>Alphaproteobacteria</taxon>
        <taxon>Rhodospirillales</taxon>
        <taxon>Rhodospirillaceae</taxon>
        <taxon>Magnetospirillum</taxon>
    </lineage>
</organism>
<dbReference type="EMBL" id="AQPH01000051">
    <property type="protein sequence ID" value="EPY01130.1"/>
    <property type="molecule type" value="Genomic_DNA"/>
</dbReference>
<accession>S9TRI4</accession>
<sequence>MTRRLSRVLPTVLVLPLLAGCFPRPNYTSLPDPSSIRVETRSEVVSVVDPAHPRRDELAAITMALEASGATKTRVRIFLPAGWNPPSEGIVQSWAAGLGIPPGWTIVIPNADVGTLARVEIVHVEVQGPDCSTIITPNEVIGASKRPQLSLGCATYGNLAAQVVDPADLFQPTTFGGPTATTTSAAVERYLTDKIKPPPALGVSRVGTGGGSGGRARLVGALSRSVKQRKRQAYGRYQQICPRHSVDPQERRFYRGDGRRCQRLDP</sequence>
<keyword evidence="1" id="KW-0732">Signal</keyword>
<name>S9TRI4_MAGFU</name>
<dbReference type="Proteomes" id="UP000015350">
    <property type="component" value="Unassembled WGS sequence"/>
</dbReference>
<gene>
    <name evidence="2" type="ORF">K678_12519</name>
</gene>
<feature type="chain" id="PRO_5004570470" evidence="1">
    <location>
        <begin position="20"/>
        <end position="266"/>
    </location>
</feature>
<dbReference type="STRING" id="1316936.K678_12519"/>
<dbReference type="AlphaFoldDB" id="S9TRI4"/>
<proteinExistence type="predicted"/>
<dbReference type="eggNOG" id="ENOG502ZF38">
    <property type="taxonomic scope" value="Bacteria"/>
</dbReference>
<dbReference type="Pfam" id="PF09476">
    <property type="entry name" value="Pilus_CpaD"/>
    <property type="match status" value="1"/>
</dbReference>
<comment type="caution">
    <text evidence="2">The sequence shown here is derived from an EMBL/GenBank/DDBJ whole genome shotgun (WGS) entry which is preliminary data.</text>
</comment>
<dbReference type="PROSITE" id="PS51257">
    <property type="entry name" value="PROKAR_LIPOPROTEIN"/>
    <property type="match status" value="1"/>
</dbReference>